<dbReference type="OrthoDB" id="9815953at2"/>
<dbReference type="NCBIfam" id="TIGR02841">
    <property type="entry name" value="spore_YyaC"/>
    <property type="match status" value="1"/>
</dbReference>
<dbReference type="STRING" id="1462526.BN990_00129"/>
<dbReference type="InterPro" id="IPR009665">
    <property type="entry name" value="YyaC"/>
</dbReference>
<dbReference type="SUPFAM" id="SSF53163">
    <property type="entry name" value="HybD-like"/>
    <property type="match status" value="1"/>
</dbReference>
<dbReference type="AlphaFoldDB" id="A0A024Q5W3"/>
<dbReference type="EMBL" id="CCDP010000001">
    <property type="protein sequence ID" value="CDQ37864.1"/>
    <property type="molecule type" value="Genomic_DNA"/>
</dbReference>
<organism evidence="1 2">
    <name type="scientific">Virgibacillus massiliensis</name>
    <dbReference type="NCBI Taxonomy" id="1462526"/>
    <lineage>
        <taxon>Bacteria</taxon>
        <taxon>Bacillati</taxon>
        <taxon>Bacillota</taxon>
        <taxon>Bacilli</taxon>
        <taxon>Bacillales</taxon>
        <taxon>Bacillaceae</taxon>
        <taxon>Virgibacillus</taxon>
    </lineage>
</organism>
<comment type="caution">
    <text evidence="1">The sequence shown here is derived from an EMBL/GenBank/DDBJ whole genome shotgun (WGS) entry which is preliminary data.</text>
</comment>
<protein>
    <submittedName>
        <fullName evidence="1">Putative sporulation protein YyaC</fullName>
    </submittedName>
</protein>
<name>A0A024Q5W3_9BACI</name>
<evidence type="ECO:0000313" key="2">
    <source>
        <dbReference type="Proteomes" id="UP000028875"/>
    </source>
</evidence>
<proteinExistence type="predicted"/>
<dbReference type="InterPro" id="IPR023430">
    <property type="entry name" value="Pept_HybD-like_dom_sf"/>
</dbReference>
<accession>A0A024Q5W3</accession>
<reference evidence="2" key="2">
    <citation type="submission" date="2014-05" db="EMBL/GenBank/DDBJ databases">
        <title>Draft genome sequence of Virgibacillus massiliensis Vm-5.</title>
        <authorList>
            <person name="Khelaifia S."/>
            <person name="Croce O."/>
            <person name="Lagier J.C."/>
            <person name="Raoult D."/>
        </authorList>
    </citation>
    <scope>NUCLEOTIDE SEQUENCE [LARGE SCALE GENOMIC DNA]</scope>
    <source>
        <strain evidence="2">Vm-5</strain>
    </source>
</reference>
<dbReference type="eggNOG" id="ENOG50313RY">
    <property type="taxonomic scope" value="Bacteria"/>
</dbReference>
<evidence type="ECO:0000313" key="1">
    <source>
        <dbReference type="EMBL" id="CDQ37864.1"/>
    </source>
</evidence>
<dbReference type="Proteomes" id="UP000028875">
    <property type="component" value="Unassembled WGS sequence"/>
</dbReference>
<sequence length="205" mass="22474">MNFKNSLWKRNENLRMLHTDSDFIPSMRDKIISWFPNSPHDYVVVFIGTDRSTGDSLGPLAGTLLAEKKPKHITVYGTLEEPVHATNLTEYIDYIETHHSNPFIIAVDACLGKHSSVGLLITGTGPIKPGAALNKPLPAIGDMHITGVVNVSGFMEYSVLQNTRLSLVMAMAQQISSLLDELDQCLTYGKATPSVVIQVSKPTII</sequence>
<dbReference type="Pfam" id="PF06866">
    <property type="entry name" value="DUF1256"/>
    <property type="match status" value="1"/>
</dbReference>
<keyword evidence="2" id="KW-1185">Reference proteome</keyword>
<reference evidence="1 2" key="1">
    <citation type="submission" date="2014-03" db="EMBL/GenBank/DDBJ databases">
        <authorList>
            <person name="Urmite Genomes U."/>
        </authorList>
    </citation>
    <scope>NUCLEOTIDE SEQUENCE [LARGE SCALE GENOMIC DNA]</scope>
    <source>
        <strain evidence="1 2">Vm-5</strain>
    </source>
</reference>
<gene>
    <name evidence="1" type="ORF">BN990_00129</name>
</gene>
<dbReference type="RefSeq" id="WP_021290263.1">
    <property type="nucleotide sequence ID" value="NZ_BNER01000001.1"/>
</dbReference>